<feature type="compositionally biased region" description="Pro residues" evidence="3">
    <location>
        <begin position="862"/>
        <end position="872"/>
    </location>
</feature>
<feature type="transmembrane region" description="Helical" evidence="4">
    <location>
        <begin position="521"/>
        <end position="545"/>
    </location>
</feature>
<keyword evidence="4" id="KW-0472">Membrane</keyword>
<gene>
    <name evidence="6" type="ORF">N8I77_000891</name>
</gene>
<evidence type="ECO:0000256" key="1">
    <source>
        <dbReference type="ARBA" id="ARBA00022441"/>
    </source>
</evidence>
<evidence type="ECO:0000313" key="6">
    <source>
        <dbReference type="EMBL" id="KAK2614030.1"/>
    </source>
</evidence>
<dbReference type="PANTHER" id="PTHR46228:SF2">
    <property type="entry name" value="KELCH REPEAT PROTEIN (AFU_ORTHOLOGUE AFUA_4G14350)"/>
    <property type="match status" value="1"/>
</dbReference>
<sequence length="897" mass="94821">MLGAKMLAFSIAAGLASVAVAQQSGWTTDQVNATMCMWQQPRAAILKDTVYIDGGYLSWIPGMKDGSYGSATQDNNPLGIVYSLNFSKPFNMSQNISGVLDQNPKVAGAATNIAPNYFDGALLANDHQFFMYGGLLKQTDVYDDPDADAVTEYQQSSYGVQKQVTPGYINTKLPDGLTRYLAYGGAANAPSENKAFYFSGLRAPEWGPTYYPGYNDSLTAINVSNTLITLDMSTQNDQEWSNQTLPDGISGRANPELIWVPVGAQGILVALGGVVYPEFVNAAHSSDNLTGSENVSPSFMSNIDIYDIASGKWYTQPTVGGPSQLARGCAVMQPAQDYSSFNIYYYGGYDGLHATDASDFKDDVWILSLPSFMWMKVASGRSGYGRAGHKCFMPYPDQMMVIGGYPAQAGTATTCVSGGIIQLFNLSSSKWIDRYDPGVWSNYHVPEMIYAMIGGDEKGGATELTPGPTGWATTALASVFASPYPTSKLTTYYPYAPSATGGSALPTQSSQSGGGGGVPGFLPPLLGVILGLIFITSIVLGILFWRRRKILRKNGGMSEMTDENGNRIMSWMRGQPSETKAPTVTTSDDMPQSPDPERAALYAPHPHQQQLQQQLMRHEMDDTQVAELMDTSPRAELSDTALTPVDIISKHTHFGSAGGSSSPLGNPSFAYSSIAATDHASMVSSNSAAGGAMFAGPSSRSPPTASPFNPEQQVRPDSPALPATSPYDDDHTPTAGKPLPAPTSNNSNAAAAASSAAQGESPRGESGVSAFSERDRSHLRNISDPATVSTMDGTLVGSPRLGPQPMGRVASPPIMEEGSLNTLRSHPTPGGTPPAVISPPTGGEADGEDYVSAKGSSGPVSPLNPPAAPPVPRSSNSPAPSRKSIFRESMEDMGGSK</sequence>
<organism evidence="6 7">
    <name type="scientific">Phomopsis amygdali</name>
    <name type="common">Fusicoccum amygdali</name>
    <dbReference type="NCBI Taxonomy" id="1214568"/>
    <lineage>
        <taxon>Eukaryota</taxon>
        <taxon>Fungi</taxon>
        <taxon>Dikarya</taxon>
        <taxon>Ascomycota</taxon>
        <taxon>Pezizomycotina</taxon>
        <taxon>Sordariomycetes</taxon>
        <taxon>Sordariomycetidae</taxon>
        <taxon>Diaporthales</taxon>
        <taxon>Diaporthaceae</taxon>
        <taxon>Diaporthe</taxon>
    </lineage>
</organism>
<dbReference type="InterPro" id="IPR015915">
    <property type="entry name" value="Kelch-typ_b-propeller"/>
</dbReference>
<evidence type="ECO:0000313" key="7">
    <source>
        <dbReference type="Proteomes" id="UP001265746"/>
    </source>
</evidence>
<dbReference type="Proteomes" id="UP001265746">
    <property type="component" value="Unassembled WGS sequence"/>
</dbReference>
<feature type="region of interest" description="Disordered" evidence="3">
    <location>
        <begin position="692"/>
        <end position="897"/>
    </location>
</feature>
<evidence type="ECO:0000256" key="2">
    <source>
        <dbReference type="ARBA" id="ARBA00022737"/>
    </source>
</evidence>
<feature type="compositionally biased region" description="Polar residues" evidence="3">
    <location>
        <begin position="698"/>
        <end position="712"/>
    </location>
</feature>
<keyword evidence="2" id="KW-0677">Repeat</keyword>
<dbReference type="EMBL" id="JAUJFL010000001">
    <property type="protein sequence ID" value="KAK2614030.1"/>
    <property type="molecule type" value="Genomic_DNA"/>
</dbReference>
<dbReference type="EMBL" id="JAUJFL010000001">
    <property type="protein sequence ID" value="KAK2614031.1"/>
    <property type="molecule type" value="Genomic_DNA"/>
</dbReference>
<feature type="compositionally biased region" description="Low complexity" evidence="3">
    <location>
        <begin position="873"/>
        <end position="882"/>
    </location>
</feature>
<proteinExistence type="predicted"/>
<dbReference type="PANTHER" id="PTHR46228">
    <property type="entry name" value="KELCH DOMAIN-CONTAINING PROTEIN"/>
    <property type="match status" value="1"/>
</dbReference>
<evidence type="ECO:0000256" key="5">
    <source>
        <dbReference type="SAM" id="SignalP"/>
    </source>
</evidence>
<feature type="compositionally biased region" description="Low complexity" evidence="3">
    <location>
        <begin position="744"/>
        <end position="757"/>
    </location>
</feature>
<keyword evidence="7" id="KW-1185">Reference proteome</keyword>
<protein>
    <submittedName>
        <fullName evidence="6">Uncharacterized protein</fullName>
    </submittedName>
</protein>
<evidence type="ECO:0000256" key="3">
    <source>
        <dbReference type="SAM" id="MobiDB-lite"/>
    </source>
</evidence>
<dbReference type="AlphaFoldDB" id="A0AAD9SRR4"/>
<comment type="caution">
    <text evidence="6">The sequence shown here is derived from an EMBL/GenBank/DDBJ whole genome shotgun (WGS) entry which is preliminary data.</text>
</comment>
<feature type="chain" id="PRO_5042442584" evidence="5">
    <location>
        <begin position="22"/>
        <end position="897"/>
    </location>
</feature>
<keyword evidence="1" id="KW-0880">Kelch repeat</keyword>
<reference evidence="6" key="1">
    <citation type="submission" date="2023-06" db="EMBL/GenBank/DDBJ databases">
        <authorList>
            <person name="Noh H."/>
        </authorList>
    </citation>
    <scope>NUCLEOTIDE SEQUENCE</scope>
    <source>
        <strain evidence="6">DUCC20226</strain>
    </source>
</reference>
<dbReference type="InterPro" id="IPR011043">
    <property type="entry name" value="Gal_Oxase/kelch_b-propeller"/>
</dbReference>
<dbReference type="SUPFAM" id="SSF50965">
    <property type="entry name" value="Galactose oxidase, central domain"/>
    <property type="match status" value="1"/>
</dbReference>
<keyword evidence="5" id="KW-0732">Signal</keyword>
<keyword evidence="4" id="KW-0812">Transmembrane</keyword>
<accession>A0AAD9SRR4</accession>
<keyword evidence="4" id="KW-1133">Transmembrane helix</keyword>
<name>A0AAD9SRR4_PHOAM</name>
<dbReference type="Gene3D" id="2.120.10.80">
    <property type="entry name" value="Kelch-type beta propeller"/>
    <property type="match status" value="1"/>
</dbReference>
<feature type="signal peptide" evidence="5">
    <location>
        <begin position="1"/>
        <end position="21"/>
    </location>
</feature>
<evidence type="ECO:0000256" key="4">
    <source>
        <dbReference type="SAM" id="Phobius"/>
    </source>
</evidence>